<dbReference type="FunFam" id="1.10.10.10:FF:000018">
    <property type="entry name" value="DNA-binding response regulator ResD"/>
    <property type="match status" value="1"/>
</dbReference>
<dbReference type="InterPro" id="IPR039420">
    <property type="entry name" value="WalR-like"/>
</dbReference>
<sequence length="234" mass="27211">MEEKILVVDDESAISEIIKFNFEKEGYVIDTADNGKSAIELAGENNYGLILLDIMMPKLNGFEALREIRKFSDVPVIMLTAREDEVDKVLGLELGADDYVVKPFSMRELLARVKAVLRRFDSQEKKEEDTKVLKVMDLEIDLNKYQVKRKGENIELTLREFELLKYLASHPGIVFSREELLEEVWEYEYYGDIRTVDVTVRRLREKIEDENKDFKYIKTKRGVGYLFSSDSGES</sequence>
<dbReference type="InterPro" id="IPR001867">
    <property type="entry name" value="OmpR/PhoB-type_DNA-bd"/>
</dbReference>
<evidence type="ECO:0000259" key="9">
    <source>
        <dbReference type="PROSITE" id="PS51755"/>
    </source>
</evidence>
<dbReference type="PROSITE" id="PS51755">
    <property type="entry name" value="OMPR_PHOB"/>
    <property type="match status" value="1"/>
</dbReference>
<dbReference type="GO" id="GO:0006355">
    <property type="term" value="P:regulation of DNA-templated transcription"/>
    <property type="evidence" value="ECO:0007669"/>
    <property type="project" value="InterPro"/>
</dbReference>
<dbReference type="Pfam" id="PF00072">
    <property type="entry name" value="Response_reg"/>
    <property type="match status" value="1"/>
</dbReference>
<dbReference type="PANTHER" id="PTHR48111:SF40">
    <property type="entry name" value="PHOSPHATE REGULON TRANSCRIPTIONAL REGULATORY PROTEIN PHOB"/>
    <property type="match status" value="1"/>
</dbReference>
<dbReference type="Gene3D" id="1.10.10.10">
    <property type="entry name" value="Winged helix-like DNA-binding domain superfamily/Winged helix DNA-binding domain"/>
    <property type="match status" value="1"/>
</dbReference>
<dbReference type="InterPro" id="IPR001789">
    <property type="entry name" value="Sig_transdc_resp-reg_receiver"/>
</dbReference>
<reference evidence="10 11" key="1">
    <citation type="journal article" date="2016" name="Appl. Environ. Microbiol.">
        <title>Function and Phylogeny of Bacterial Butyryl Coenzyme A:Acetate Transferases and Their Diversity in the Proximal Colon of Swine.</title>
        <authorList>
            <person name="Trachsel J."/>
            <person name="Bayles D.O."/>
            <person name="Looft T."/>
            <person name="Levine U.Y."/>
            <person name="Allen H.K."/>
        </authorList>
    </citation>
    <scope>NUCLEOTIDE SEQUENCE [LARGE SCALE GENOMIC DNA]</scope>
    <source>
        <strain evidence="10 11">35-6-1</strain>
    </source>
</reference>
<keyword evidence="11" id="KW-1185">Reference proteome</keyword>
<evidence type="ECO:0000256" key="3">
    <source>
        <dbReference type="ARBA" id="ARBA00023015"/>
    </source>
</evidence>
<dbReference type="InterPro" id="IPR011006">
    <property type="entry name" value="CheY-like_superfamily"/>
</dbReference>
<dbReference type="GO" id="GO:0005829">
    <property type="term" value="C:cytosol"/>
    <property type="evidence" value="ECO:0007669"/>
    <property type="project" value="TreeGrafter"/>
</dbReference>
<dbReference type="SMART" id="SM00448">
    <property type="entry name" value="REC"/>
    <property type="match status" value="1"/>
</dbReference>
<keyword evidence="1 6" id="KW-0597">Phosphoprotein</keyword>
<comment type="caution">
    <text evidence="10">The sequence shown here is derived from an EMBL/GenBank/DDBJ whole genome shotgun (WGS) entry which is preliminary data.</text>
</comment>
<dbReference type="InterPro" id="IPR016032">
    <property type="entry name" value="Sig_transdc_resp-reg_C-effctor"/>
</dbReference>
<dbReference type="PROSITE" id="PS50110">
    <property type="entry name" value="RESPONSE_REGULATORY"/>
    <property type="match status" value="1"/>
</dbReference>
<name>A0A1U7M059_9FIRM</name>
<dbReference type="Gene3D" id="3.40.50.2300">
    <property type="match status" value="1"/>
</dbReference>
<dbReference type="Pfam" id="PF00486">
    <property type="entry name" value="Trans_reg_C"/>
    <property type="match status" value="1"/>
</dbReference>
<evidence type="ECO:0000313" key="11">
    <source>
        <dbReference type="Proteomes" id="UP000187166"/>
    </source>
</evidence>
<proteinExistence type="predicted"/>
<evidence type="ECO:0000313" key="10">
    <source>
        <dbReference type="EMBL" id="OLR65033.1"/>
    </source>
</evidence>
<gene>
    <name evidence="10" type="ORF">BIV18_05645</name>
</gene>
<evidence type="ECO:0000256" key="4">
    <source>
        <dbReference type="ARBA" id="ARBA00023125"/>
    </source>
</evidence>
<feature type="domain" description="Response regulatory" evidence="8">
    <location>
        <begin position="4"/>
        <end position="117"/>
    </location>
</feature>
<evidence type="ECO:0000259" key="8">
    <source>
        <dbReference type="PROSITE" id="PS50110"/>
    </source>
</evidence>
<dbReference type="InterPro" id="IPR036388">
    <property type="entry name" value="WH-like_DNA-bd_sf"/>
</dbReference>
<dbReference type="eggNOG" id="COG0745">
    <property type="taxonomic scope" value="Bacteria"/>
</dbReference>
<accession>A0A1U7M059</accession>
<evidence type="ECO:0000256" key="6">
    <source>
        <dbReference type="PROSITE-ProRule" id="PRU00169"/>
    </source>
</evidence>
<keyword evidence="5" id="KW-0804">Transcription</keyword>
<keyword evidence="3" id="KW-0805">Transcription regulation</keyword>
<dbReference type="STRING" id="1465756.BIV18_05645"/>
<dbReference type="SUPFAM" id="SSF46894">
    <property type="entry name" value="C-terminal effector domain of the bipartite response regulators"/>
    <property type="match status" value="1"/>
</dbReference>
<feature type="modified residue" description="4-aspartylphosphate" evidence="6">
    <location>
        <position position="53"/>
    </location>
</feature>
<dbReference type="SMART" id="SM00862">
    <property type="entry name" value="Trans_reg_C"/>
    <property type="match status" value="1"/>
</dbReference>
<dbReference type="GO" id="GO:0000156">
    <property type="term" value="F:phosphorelay response regulator activity"/>
    <property type="evidence" value="ECO:0007669"/>
    <property type="project" value="TreeGrafter"/>
</dbReference>
<dbReference type="Proteomes" id="UP000187166">
    <property type="component" value="Unassembled WGS sequence"/>
</dbReference>
<evidence type="ECO:0000256" key="1">
    <source>
        <dbReference type="ARBA" id="ARBA00022553"/>
    </source>
</evidence>
<evidence type="ECO:0000256" key="2">
    <source>
        <dbReference type="ARBA" id="ARBA00023012"/>
    </source>
</evidence>
<feature type="domain" description="OmpR/PhoB-type" evidence="9">
    <location>
        <begin position="130"/>
        <end position="229"/>
    </location>
</feature>
<dbReference type="PANTHER" id="PTHR48111">
    <property type="entry name" value="REGULATOR OF RPOS"/>
    <property type="match status" value="1"/>
</dbReference>
<protein>
    <submittedName>
        <fullName evidence="10">DNA-binding response regulator</fullName>
    </submittedName>
</protein>
<dbReference type="SUPFAM" id="SSF52172">
    <property type="entry name" value="CheY-like"/>
    <property type="match status" value="1"/>
</dbReference>
<dbReference type="GO" id="GO:0000976">
    <property type="term" value="F:transcription cis-regulatory region binding"/>
    <property type="evidence" value="ECO:0007669"/>
    <property type="project" value="TreeGrafter"/>
</dbReference>
<dbReference type="AlphaFoldDB" id="A0A1U7M059"/>
<dbReference type="EMBL" id="MJIH01000001">
    <property type="protein sequence ID" value="OLR65033.1"/>
    <property type="molecule type" value="Genomic_DNA"/>
</dbReference>
<dbReference type="Gene3D" id="6.10.250.690">
    <property type="match status" value="1"/>
</dbReference>
<organism evidence="10 11">
    <name type="scientific">Peptoniphilus porci</name>
    <dbReference type="NCBI Taxonomy" id="2652280"/>
    <lineage>
        <taxon>Bacteria</taxon>
        <taxon>Bacillati</taxon>
        <taxon>Bacillota</taxon>
        <taxon>Tissierellia</taxon>
        <taxon>Tissierellales</taxon>
        <taxon>Peptoniphilaceae</taxon>
        <taxon>Peptoniphilus</taxon>
    </lineage>
</organism>
<keyword evidence="2" id="KW-0902">Two-component regulatory system</keyword>
<evidence type="ECO:0000256" key="5">
    <source>
        <dbReference type="ARBA" id="ARBA00023163"/>
    </source>
</evidence>
<dbReference type="FunFam" id="3.40.50.2300:FF:000001">
    <property type="entry name" value="DNA-binding response regulator PhoB"/>
    <property type="match status" value="1"/>
</dbReference>
<evidence type="ECO:0000256" key="7">
    <source>
        <dbReference type="PROSITE-ProRule" id="PRU01091"/>
    </source>
</evidence>
<dbReference type="CDD" id="cd00383">
    <property type="entry name" value="trans_reg_C"/>
    <property type="match status" value="1"/>
</dbReference>
<dbReference type="GO" id="GO:0032993">
    <property type="term" value="C:protein-DNA complex"/>
    <property type="evidence" value="ECO:0007669"/>
    <property type="project" value="TreeGrafter"/>
</dbReference>
<keyword evidence="4 7" id="KW-0238">DNA-binding</keyword>
<feature type="DNA-binding region" description="OmpR/PhoB-type" evidence="7">
    <location>
        <begin position="130"/>
        <end position="229"/>
    </location>
</feature>